<organism evidence="10">
    <name type="scientific">Cryptococcus bacillisporus CA1280</name>
    <dbReference type="NCBI Taxonomy" id="1296109"/>
    <lineage>
        <taxon>Eukaryota</taxon>
        <taxon>Fungi</taxon>
        <taxon>Dikarya</taxon>
        <taxon>Basidiomycota</taxon>
        <taxon>Agaricomycotina</taxon>
        <taxon>Tremellomycetes</taxon>
        <taxon>Tremellales</taxon>
        <taxon>Cryptococcaceae</taxon>
        <taxon>Cryptococcus</taxon>
        <taxon>Cryptococcus gattii species complex</taxon>
    </lineage>
</organism>
<comment type="subcellular location">
    <subcellularLocation>
        <location evidence="1 6">Nucleus</location>
    </subcellularLocation>
</comment>
<evidence type="ECO:0000259" key="7">
    <source>
        <dbReference type="Pfam" id="PF05645"/>
    </source>
</evidence>
<dbReference type="InterPro" id="IPR013197">
    <property type="entry name" value="RNA_pol_III_RPC82-rel_HTH"/>
</dbReference>
<name>A0A0D0VMG6_CRYGA</name>
<dbReference type="GO" id="GO:0003697">
    <property type="term" value="F:single-stranded DNA binding"/>
    <property type="evidence" value="ECO:0007669"/>
    <property type="project" value="UniProtKB-UniRule"/>
</dbReference>
<dbReference type="InterPro" id="IPR055207">
    <property type="entry name" value="POLR3C_WHD"/>
</dbReference>
<feature type="domain" description="RNA polymerase III subunit RPC82-related helix-turn-helix" evidence="8">
    <location>
        <begin position="11"/>
        <end position="67"/>
    </location>
</feature>
<comment type="function">
    <text evidence="5 6">DNA-dependent RNA polymerase catalyzes the transcription of DNA into RNA using the four ribonucleoside triphosphates as substrates. Specific core component of RNA polymerase III which synthesizes small RNAs, such as 5S rRNA and tRNAs.</text>
</comment>
<keyword evidence="2 6" id="KW-0240">DNA-directed RNA polymerase</keyword>
<proteinExistence type="inferred from homology"/>
<evidence type="ECO:0000256" key="3">
    <source>
        <dbReference type="ARBA" id="ARBA00023163"/>
    </source>
</evidence>
<protein>
    <recommendedName>
        <fullName evidence="6">DNA-directed RNA polymerase III subunit RPC3</fullName>
        <shortName evidence="6">RNA polymerase III subunit C3</shortName>
    </recommendedName>
</protein>
<evidence type="ECO:0000256" key="6">
    <source>
        <dbReference type="RuleBase" id="RU367076"/>
    </source>
</evidence>
<dbReference type="HOGENOM" id="CLU_023294_2_0_1"/>
<evidence type="ECO:0000259" key="8">
    <source>
        <dbReference type="Pfam" id="PF08221"/>
    </source>
</evidence>
<dbReference type="Pfam" id="PF08221">
    <property type="entry name" value="HTH_9"/>
    <property type="match status" value="1"/>
</dbReference>
<evidence type="ECO:0000259" key="9">
    <source>
        <dbReference type="Pfam" id="PF22536"/>
    </source>
</evidence>
<comment type="subunit">
    <text evidence="6">Component of the RNA polymerase III (Pol III) complex consisting of 17 subunits.</text>
</comment>
<dbReference type="InterPro" id="IPR039748">
    <property type="entry name" value="RPC3"/>
</dbReference>
<dbReference type="GO" id="GO:0005666">
    <property type="term" value="C:RNA polymerase III complex"/>
    <property type="evidence" value="ECO:0007669"/>
    <property type="project" value="UniProtKB-UniRule"/>
</dbReference>
<evidence type="ECO:0000256" key="5">
    <source>
        <dbReference type="ARBA" id="ARBA00025127"/>
    </source>
</evidence>
<dbReference type="InterPro" id="IPR008806">
    <property type="entry name" value="RNA_pol_III_Rpc82_C"/>
</dbReference>
<dbReference type="Gene3D" id="1.10.10.10">
    <property type="entry name" value="Winged helix-like DNA-binding domain superfamily/Winged helix DNA-binding domain"/>
    <property type="match status" value="3"/>
</dbReference>
<dbReference type="InterPro" id="IPR036388">
    <property type="entry name" value="WH-like_DNA-bd_sf"/>
</dbReference>
<comment type="similarity">
    <text evidence="6">Belongs to the RNA polymerase beta chain family.</text>
</comment>
<evidence type="ECO:0000313" key="10">
    <source>
        <dbReference type="EMBL" id="KIR46205.1"/>
    </source>
</evidence>
<reference evidence="10" key="1">
    <citation type="submission" date="2015-01" db="EMBL/GenBank/DDBJ databases">
        <title>The Genome Sequence of Cryptococcus gattii CA1280.</title>
        <authorList>
            <consortium name="The Broad Institute Genomics Platform"/>
            <person name="Cuomo C."/>
            <person name="Litvintseva A."/>
            <person name="Chen Y."/>
            <person name="Heitman J."/>
            <person name="Sun S."/>
            <person name="Springer D."/>
            <person name="Dromer F."/>
            <person name="Young S."/>
            <person name="Zeng Q."/>
            <person name="Gargeya S."/>
            <person name="Abouelleil A."/>
            <person name="Alvarado L."/>
            <person name="Chapman S.B."/>
            <person name="Gainer-Dewar J."/>
            <person name="Goldberg J."/>
            <person name="Griggs A."/>
            <person name="Gujja S."/>
            <person name="Hansen M."/>
            <person name="Howarth C."/>
            <person name="Imamovic A."/>
            <person name="Larimer J."/>
            <person name="Murphy C."/>
            <person name="Naylor J."/>
            <person name="Pearson M."/>
            <person name="Priest M."/>
            <person name="Roberts A."/>
            <person name="Saif S."/>
            <person name="Shea T."/>
            <person name="Sykes S."/>
            <person name="Wortman J."/>
            <person name="Nusbaum C."/>
            <person name="Birren B."/>
        </authorList>
    </citation>
    <scope>NUCLEOTIDE SEQUENCE [LARGE SCALE GENOMIC DNA]</scope>
    <source>
        <strain evidence="10">CA1280</strain>
    </source>
</reference>
<dbReference type="Pfam" id="PF05645">
    <property type="entry name" value="RNA_pol_Rpc82"/>
    <property type="match status" value="1"/>
</dbReference>
<accession>A0A0D0VMG6</accession>
<dbReference type="Pfam" id="PF22536">
    <property type="entry name" value="WHD_POLR3C"/>
    <property type="match status" value="1"/>
</dbReference>
<keyword evidence="4 6" id="KW-0539">Nucleus</keyword>
<dbReference type="PANTHER" id="PTHR12949:SF0">
    <property type="entry name" value="DNA-DIRECTED RNA POLYMERASE III SUBUNIT RPC3"/>
    <property type="match status" value="1"/>
</dbReference>
<keyword evidence="3 6" id="KW-0804">Transcription</keyword>
<evidence type="ECO:0000256" key="4">
    <source>
        <dbReference type="ARBA" id="ARBA00023242"/>
    </source>
</evidence>
<dbReference type="FunFam" id="1.10.10.10:FF:000806">
    <property type="entry name" value="Unplaced genomic scaffold supercont1.172, whole genome shotgun sequence"/>
    <property type="match status" value="1"/>
</dbReference>
<dbReference type="GO" id="GO:0006351">
    <property type="term" value="P:DNA-templated transcription"/>
    <property type="evidence" value="ECO:0007669"/>
    <property type="project" value="InterPro"/>
</dbReference>
<dbReference type="EMBL" id="KN847985">
    <property type="protein sequence ID" value="KIR46205.1"/>
    <property type="molecule type" value="Genomic_DNA"/>
</dbReference>
<sequence length="584" mass="64554">MQDRGKEAVRLCEQIVAHSFGDVVSRVASTLLNRGRLPAPTIARLSGLSPSVASAALLILMQHNLVQSNGASVKEMGEDEQYEFIVEECLLRLRWGKMLAITHERVDFLSMQVVKQLMIFGKLRVPDIISALGGDTDAIRAEAITGSVIALLQNHFLQTTAPELQILESDQIARRFAASKRRLAQAQGSALLSANDINNCHLEAAHDVRTANESLRAITRVLITKPKVDKNAKRRKTGKAVEESDYELKHDVHLRLNYDRYGVLMRNDLIVKAAEDRWNKGAGIVMRAVLDASLRDTSRLKDDRTHDPVGINSIISLIPPSSAPILLAGLGLSSKSSIPDLVRAYLSVLAGEDQLTGSGAGAFLQREGSTNPGYKVEFEAICVKMREAMLSDLVREKLGDKAARVLAVVTRSSKAFETTIRDCAMLPLKDARYILAELQKLSLVETQEVPKTAAKSRANMPSSSSAEYHLWAVDLSRCYSVLLSSVYKTMGNILQRRRAEMDKKKVVLAREQRVLGLGHGQEGGRGLLQLKDQEDLAELDDTRNKLALAEMRSEMVVFVLRDLPGLTGRRYVSNTFLAHIGNWY</sequence>
<gene>
    <name evidence="10" type="ORF">I312_04749</name>
</gene>
<dbReference type="PANTHER" id="PTHR12949">
    <property type="entry name" value="RNA POLYMERASE III DNA DIRECTED -RELATED"/>
    <property type="match status" value="1"/>
</dbReference>
<evidence type="ECO:0000256" key="1">
    <source>
        <dbReference type="ARBA" id="ARBA00004123"/>
    </source>
</evidence>
<dbReference type="OrthoDB" id="272392at2759"/>
<evidence type="ECO:0000256" key="2">
    <source>
        <dbReference type="ARBA" id="ARBA00022478"/>
    </source>
</evidence>
<dbReference type="AlphaFoldDB" id="A0A0D0VMG6"/>
<feature type="domain" description="DNA-directed RNA polymerase III subunit RPC3 winged-helix" evidence="9">
    <location>
        <begin position="391"/>
        <end position="455"/>
    </location>
</feature>
<feature type="domain" description="RNA polymerase III Rpc82 C -terminal" evidence="7">
    <location>
        <begin position="204"/>
        <end position="307"/>
    </location>
</feature>